<evidence type="ECO:0000256" key="6">
    <source>
        <dbReference type="SAM" id="Phobius"/>
    </source>
</evidence>
<keyword evidence="3 6" id="KW-0812">Transmembrane</keyword>
<dbReference type="Pfam" id="PF03772">
    <property type="entry name" value="Competence"/>
    <property type="match status" value="1"/>
</dbReference>
<evidence type="ECO:0000259" key="7">
    <source>
        <dbReference type="Pfam" id="PF03772"/>
    </source>
</evidence>
<sequence>MRDSGLAHILSISGLHMMLMAGTVFWALRALLASIPALALRFPIKKWAAAASLAAALFYLAISGAALPTIRAWIMMSIVLLAVILDRPAITMRNVALAALAILIVAPESVFDPSFEMSFAAVIALVALYEAMAGRKRPELDDVSLTWRTLRFAWLAIWAAGVTTTVAGLATAPFAAYHFHRVSYYGLAANLLAAPIVGLLVMPMALLSVVAMPLHLEHVPLLVMGVGLDALVWVGETVAAWPGAISIVPSMSGTSLFLIVAGGLWLCLVHGALRQAGWAAIALGLFTAGTAPRPDLLIEREGKAMAVRGEDGLLALLPGSHKNYSAQKWLEADGDARDPALAAQSESFTCDSLGCLTALGTRRVAFLTDPAAAEEDCRSADILIAQFYAPKICAGPAVVVDRRSLRDNGAYALYLVDGSLRIETVGEVRGRRPWAVTTVAQESLGSGRPDRVRLGKK</sequence>
<dbReference type="NCBIfam" id="TIGR00360">
    <property type="entry name" value="ComEC_N-term"/>
    <property type="match status" value="1"/>
</dbReference>
<organism evidence="8 9">
    <name type="scientific">Methyloligella halotolerans</name>
    <dbReference type="NCBI Taxonomy" id="1177755"/>
    <lineage>
        <taxon>Bacteria</taxon>
        <taxon>Pseudomonadati</taxon>
        <taxon>Pseudomonadota</taxon>
        <taxon>Alphaproteobacteria</taxon>
        <taxon>Hyphomicrobiales</taxon>
        <taxon>Hyphomicrobiaceae</taxon>
        <taxon>Methyloligella</taxon>
    </lineage>
</organism>
<dbReference type="GO" id="GO:0005886">
    <property type="term" value="C:plasma membrane"/>
    <property type="evidence" value="ECO:0007669"/>
    <property type="project" value="UniProtKB-SubCell"/>
</dbReference>
<dbReference type="EMBL" id="MASI01000001">
    <property type="protein sequence ID" value="ODA68479.1"/>
    <property type="molecule type" value="Genomic_DNA"/>
</dbReference>
<dbReference type="InterPro" id="IPR052159">
    <property type="entry name" value="Competence_DNA_uptake"/>
</dbReference>
<dbReference type="AlphaFoldDB" id="A0A1E2S2A9"/>
<keyword evidence="5 6" id="KW-0472">Membrane</keyword>
<dbReference type="PANTHER" id="PTHR30619">
    <property type="entry name" value="DNA INTERNALIZATION/COMPETENCE PROTEIN COMEC/REC2"/>
    <property type="match status" value="1"/>
</dbReference>
<feature type="transmembrane region" description="Helical" evidence="6">
    <location>
        <begin position="92"/>
        <end position="111"/>
    </location>
</feature>
<keyword evidence="9" id="KW-1185">Reference proteome</keyword>
<comment type="subcellular location">
    <subcellularLocation>
        <location evidence="1">Cell membrane</location>
        <topology evidence="1">Multi-pass membrane protein</topology>
    </subcellularLocation>
</comment>
<name>A0A1E2S2A9_9HYPH</name>
<accession>A0A1E2S2A9</accession>
<feature type="transmembrane region" description="Helical" evidence="6">
    <location>
        <begin position="155"/>
        <end position="176"/>
    </location>
</feature>
<comment type="caution">
    <text evidence="8">The sequence shown here is derived from an EMBL/GenBank/DDBJ whole genome shotgun (WGS) entry which is preliminary data.</text>
</comment>
<dbReference type="PANTHER" id="PTHR30619:SF1">
    <property type="entry name" value="RECOMBINATION PROTEIN 2"/>
    <property type="match status" value="1"/>
</dbReference>
<evidence type="ECO:0000256" key="5">
    <source>
        <dbReference type="ARBA" id="ARBA00023136"/>
    </source>
</evidence>
<keyword evidence="4 6" id="KW-1133">Transmembrane helix</keyword>
<evidence type="ECO:0000256" key="1">
    <source>
        <dbReference type="ARBA" id="ARBA00004651"/>
    </source>
</evidence>
<feature type="transmembrane region" description="Helical" evidence="6">
    <location>
        <begin position="117"/>
        <end position="134"/>
    </location>
</feature>
<evidence type="ECO:0000256" key="3">
    <source>
        <dbReference type="ARBA" id="ARBA00022692"/>
    </source>
</evidence>
<evidence type="ECO:0000313" key="9">
    <source>
        <dbReference type="Proteomes" id="UP000095087"/>
    </source>
</evidence>
<gene>
    <name evidence="8" type="ORF">A7A08_00302</name>
</gene>
<feature type="domain" description="ComEC/Rec2-related protein" evidence="7">
    <location>
        <begin position="1"/>
        <end position="270"/>
    </location>
</feature>
<proteinExistence type="predicted"/>
<dbReference type="Proteomes" id="UP000095087">
    <property type="component" value="Unassembled WGS sequence"/>
</dbReference>
<feature type="transmembrane region" description="Helical" evidence="6">
    <location>
        <begin position="6"/>
        <end position="32"/>
    </location>
</feature>
<feature type="transmembrane region" description="Helical" evidence="6">
    <location>
        <begin position="219"/>
        <end position="241"/>
    </location>
</feature>
<feature type="transmembrane region" description="Helical" evidence="6">
    <location>
        <begin position="182"/>
        <end position="207"/>
    </location>
</feature>
<keyword evidence="2" id="KW-1003">Cell membrane</keyword>
<dbReference type="InterPro" id="IPR004477">
    <property type="entry name" value="ComEC_N"/>
</dbReference>
<evidence type="ECO:0000256" key="2">
    <source>
        <dbReference type="ARBA" id="ARBA00022475"/>
    </source>
</evidence>
<reference evidence="8 9" key="1">
    <citation type="submission" date="2016-07" db="EMBL/GenBank/DDBJ databases">
        <title>Draft genome sequence of Methyloligella halotolerans C2T (VKM B-2706T=CCUG 61687T=DSM 25045T), a halotolerant polyhydroxybutyrate accumulating methylotroph.</title>
        <authorList>
            <person name="Vasilenko O.V."/>
            <person name="Doronina N.V."/>
            <person name="Poroshina M.N."/>
            <person name="Tarlachkov S.V."/>
            <person name="Trotsenko Y.A."/>
        </authorList>
    </citation>
    <scope>NUCLEOTIDE SEQUENCE [LARGE SCALE GENOMIC DNA]</scope>
    <source>
        <strain evidence="8 9">VKM B-2706</strain>
    </source>
</reference>
<protein>
    <submittedName>
        <fullName evidence="8">ComEC family competence protein</fullName>
    </submittedName>
</protein>
<feature type="transmembrane region" description="Helical" evidence="6">
    <location>
        <begin position="247"/>
        <end position="268"/>
    </location>
</feature>
<feature type="transmembrane region" description="Helical" evidence="6">
    <location>
        <begin position="44"/>
        <end position="62"/>
    </location>
</feature>
<evidence type="ECO:0000313" key="8">
    <source>
        <dbReference type="EMBL" id="ODA68479.1"/>
    </source>
</evidence>
<dbReference type="STRING" id="1177755.A7A08_00302"/>
<evidence type="ECO:0000256" key="4">
    <source>
        <dbReference type="ARBA" id="ARBA00022989"/>
    </source>
</evidence>